<dbReference type="InterPro" id="IPR004561">
    <property type="entry name" value="IsoChor_synthase"/>
</dbReference>
<dbReference type="Gene3D" id="3.60.120.10">
    <property type="entry name" value="Anthranilate synthase"/>
    <property type="match status" value="1"/>
</dbReference>
<dbReference type="PANTHER" id="PTHR42839">
    <property type="entry name" value="ISOCHORISMATE SYNTHASE ENTC"/>
    <property type="match status" value="1"/>
</dbReference>
<dbReference type="EMBL" id="JAZDUE010000005">
    <property type="protein sequence ID" value="MEE4023064.1"/>
    <property type="molecule type" value="Genomic_DNA"/>
</dbReference>
<dbReference type="Proteomes" id="UP001335729">
    <property type="component" value="Unassembled WGS sequence"/>
</dbReference>
<dbReference type="PANTHER" id="PTHR42839:SF2">
    <property type="entry name" value="ISOCHORISMATE SYNTHASE ENTC"/>
    <property type="match status" value="1"/>
</dbReference>
<evidence type="ECO:0000256" key="1">
    <source>
        <dbReference type="ARBA" id="ARBA00000799"/>
    </source>
</evidence>
<keyword evidence="9" id="KW-1185">Reference proteome</keyword>
<evidence type="ECO:0000256" key="5">
    <source>
        <dbReference type="ARBA" id="ARBA00041564"/>
    </source>
</evidence>
<name>A0ABU7MTF8_9ACTN</name>
<dbReference type="EC" id="5.4.4.2" evidence="3"/>
<dbReference type="InterPro" id="IPR005801">
    <property type="entry name" value="ADC_synthase"/>
</dbReference>
<reference evidence="8 9" key="1">
    <citation type="submission" date="2024-01" db="EMBL/GenBank/DDBJ databases">
        <title>Draft genome sequence of Gordonia sp. PKS22-38.</title>
        <authorList>
            <person name="Suphannarot A."/>
            <person name="Mingma R."/>
        </authorList>
    </citation>
    <scope>NUCLEOTIDE SEQUENCE [LARGE SCALE GENOMIC DNA]</scope>
    <source>
        <strain evidence="8 9">PKS22-38</strain>
    </source>
</reference>
<dbReference type="GO" id="GO:0008909">
    <property type="term" value="F:isochorismate synthase activity"/>
    <property type="evidence" value="ECO:0007669"/>
    <property type="project" value="UniProtKB-EC"/>
</dbReference>
<dbReference type="InterPro" id="IPR015890">
    <property type="entry name" value="Chorismate_C"/>
</dbReference>
<feature type="region of interest" description="Disordered" evidence="6">
    <location>
        <begin position="76"/>
        <end position="98"/>
    </location>
</feature>
<evidence type="ECO:0000313" key="9">
    <source>
        <dbReference type="Proteomes" id="UP001335729"/>
    </source>
</evidence>
<keyword evidence="4 8" id="KW-0413">Isomerase</keyword>
<evidence type="ECO:0000259" key="7">
    <source>
        <dbReference type="Pfam" id="PF00425"/>
    </source>
</evidence>
<evidence type="ECO:0000313" key="8">
    <source>
        <dbReference type="EMBL" id="MEE4023064.1"/>
    </source>
</evidence>
<dbReference type="RefSeq" id="WP_330504324.1">
    <property type="nucleotide sequence ID" value="NZ_JAZDUE010000005.1"/>
</dbReference>
<proteinExistence type="inferred from homology"/>
<protein>
    <recommendedName>
        <fullName evidence="3">isochorismate synthase</fullName>
        <ecNumber evidence="3">5.4.4.2</ecNumber>
    </recommendedName>
    <alternativeName>
        <fullName evidence="5">Isochorismate mutase</fullName>
    </alternativeName>
</protein>
<dbReference type="NCBIfam" id="TIGR00543">
    <property type="entry name" value="isochor_syn"/>
    <property type="match status" value="1"/>
</dbReference>
<dbReference type="Pfam" id="PF00425">
    <property type="entry name" value="Chorismate_bind"/>
    <property type="match status" value="1"/>
</dbReference>
<gene>
    <name evidence="8" type="ORF">V1Y59_08245</name>
</gene>
<evidence type="ECO:0000256" key="4">
    <source>
        <dbReference type="ARBA" id="ARBA00023235"/>
    </source>
</evidence>
<evidence type="ECO:0000256" key="3">
    <source>
        <dbReference type="ARBA" id="ARBA00012824"/>
    </source>
</evidence>
<evidence type="ECO:0000256" key="6">
    <source>
        <dbReference type="SAM" id="MobiDB-lite"/>
    </source>
</evidence>
<feature type="domain" description="Chorismate-utilising enzyme C-terminal" evidence="7">
    <location>
        <begin position="98"/>
        <end position="361"/>
    </location>
</feature>
<sequence length="387" mass="40565">MQMTNPVPSDVRTFLLSRPDHHVIAGGATAGFTDPAAAVAALRSGTICAVVGALPFDLRETSALMAPRTLRRLDGPWKQPLEDETPAATITTEIPRPAEHRRRVERVIASLADPASPLEKVVLARALQVRTESALSPWHLAARLGAGDGPGSVFVADLSAAGPRFTGHHLVGASPEVLIRKQGSTVSCHPLAGSAPRSSDPGVDAARARHLASSTKDLHEHRIVVDGLRAALAPLCSSLDVDDQPSVVGTPTMWHLGTPIRGEVSDTAVTALELALAVHPTAAVCGSPTPAARDLIVATEGSRGFYTGAVGWSDAQGDGQWMVSIRCTQLAADNRTATAWAGGGIVAQSRPDDELRETTAKFRTILAAFGIDHDAADQRNRARAQSA</sequence>
<comment type="similarity">
    <text evidence="2">Belongs to the isochorismate synthase family.</text>
</comment>
<organism evidence="8 9">
    <name type="scientific">Gordonia prachuapensis</name>
    <dbReference type="NCBI Taxonomy" id="3115651"/>
    <lineage>
        <taxon>Bacteria</taxon>
        <taxon>Bacillati</taxon>
        <taxon>Actinomycetota</taxon>
        <taxon>Actinomycetes</taxon>
        <taxon>Mycobacteriales</taxon>
        <taxon>Gordoniaceae</taxon>
        <taxon>Gordonia</taxon>
    </lineage>
</organism>
<evidence type="ECO:0000256" key="2">
    <source>
        <dbReference type="ARBA" id="ARBA00005297"/>
    </source>
</evidence>
<accession>A0ABU7MTF8</accession>
<dbReference type="SUPFAM" id="SSF56322">
    <property type="entry name" value="ADC synthase"/>
    <property type="match status" value="1"/>
</dbReference>
<comment type="caution">
    <text evidence="8">The sequence shown here is derived from an EMBL/GenBank/DDBJ whole genome shotgun (WGS) entry which is preliminary data.</text>
</comment>
<comment type="catalytic activity">
    <reaction evidence="1">
        <text>chorismate = isochorismate</text>
        <dbReference type="Rhea" id="RHEA:18985"/>
        <dbReference type="ChEBI" id="CHEBI:29748"/>
        <dbReference type="ChEBI" id="CHEBI:29780"/>
        <dbReference type="EC" id="5.4.4.2"/>
    </reaction>
</comment>